<evidence type="ECO:0000313" key="6">
    <source>
        <dbReference type="EMBL" id="CDZ24727.1"/>
    </source>
</evidence>
<evidence type="ECO:0000256" key="1">
    <source>
        <dbReference type="ARBA" id="ARBA00008875"/>
    </source>
</evidence>
<dbReference type="HOGENOM" id="CLU_028597_0_0_9"/>
<evidence type="ECO:0000313" key="7">
    <source>
        <dbReference type="Proteomes" id="UP000032431"/>
    </source>
</evidence>
<dbReference type="InterPro" id="IPR017853">
    <property type="entry name" value="GH"/>
</dbReference>
<accession>A0A078KQB8</accession>
<evidence type="ECO:0000256" key="2">
    <source>
        <dbReference type="ARBA" id="ARBA00022801"/>
    </source>
</evidence>
<dbReference type="EMBL" id="LM995447">
    <property type="protein sequence ID" value="CDZ24727.1"/>
    <property type="molecule type" value="Genomic_DNA"/>
</dbReference>
<proteinExistence type="inferred from homology"/>
<evidence type="ECO:0000256" key="4">
    <source>
        <dbReference type="PIRSR" id="PIRSR600514-1"/>
    </source>
</evidence>
<evidence type="ECO:0000259" key="5">
    <source>
        <dbReference type="Pfam" id="PF01229"/>
    </source>
</evidence>
<gene>
    <name evidence="6" type="ORF">CCDG5_1619</name>
</gene>
<comment type="similarity">
    <text evidence="1">Belongs to the glycosyl hydrolase 39 family.</text>
</comment>
<evidence type="ECO:0000256" key="3">
    <source>
        <dbReference type="ARBA" id="ARBA00023295"/>
    </source>
</evidence>
<name>A0A078KQB8_9FIRM</name>
<dbReference type="GO" id="GO:0005975">
    <property type="term" value="P:carbohydrate metabolic process"/>
    <property type="evidence" value="ECO:0007669"/>
    <property type="project" value="InterPro"/>
</dbReference>
<dbReference type="InterPro" id="IPR049166">
    <property type="entry name" value="GH39_cat"/>
</dbReference>
<reference evidence="7" key="1">
    <citation type="submission" date="2014-07" db="EMBL/GenBank/DDBJ databases">
        <authorList>
            <person name="Wibberg D."/>
        </authorList>
    </citation>
    <scope>NUCLEOTIDE SEQUENCE [LARGE SCALE GENOMIC DNA]</scope>
    <source>
        <strain evidence="7">DG5</strain>
    </source>
</reference>
<dbReference type="STRING" id="29343.CCDG5_1619"/>
<dbReference type="SUPFAM" id="SSF51445">
    <property type="entry name" value="(Trans)glycosidases"/>
    <property type="match status" value="1"/>
</dbReference>
<dbReference type="PRINTS" id="PR00745">
    <property type="entry name" value="GLHYDRLASE39"/>
</dbReference>
<dbReference type="InterPro" id="IPR000514">
    <property type="entry name" value="Glyco_hydro_39"/>
</dbReference>
<dbReference type="PATRIC" id="fig|29343.3.peg.1704"/>
<keyword evidence="3" id="KW-0326">Glycosidase</keyword>
<protein>
    <recommendedName>
        <fullName evidence="5">Glycosyl hydrolases family 39 N-terminal catalytic domain-containing protein</fullName>
    </recommendedName>
</protein>
<feature type="active site" description="Proton donor" evidence="4">
    <location>
        <position position="158"/>
    </location>
</feature>
<dbReference type="SUPFAM" id="SSF51011">
    <property type="entry name" value="Glycosyl hydrolase domain"/>
    <property type="match status" value="1"/>
</dbReference>
<keyword evidence="7" id="KW-1185">Reference proteome</keyword>
<dbReference type="AlphaFoldDB" id="A0A078KQB8"/>
<dbReference type="GO" id="GO:0004553">
    <property type="term" value="F:hydrolase activity, hydrolyzing O-glycosyl compounds"/>
    <property type="evidence" value="ECO:0007669"/>
    <property type="project" value="InterPro"/>
</dbReference>
<dbReference type="PANTHER" id="PTHR12631">
    <property type="entry name" value="ALPHA-L-IDURONIDASE"/>
    <property type="match status" value="1"/>
</dbReference>
<dbReference type="KEGG" id="ccel:CCDG5_1619"/>
<dbReference type="InterPro" id="IPR051923">
    <property type="entry name" value="Glycosyl_Hydrolase_39"/>
</dbReference>
<dbReference type="Pfam" id="PF01229">
    <property type="entry name" value="Glyco_hydro_39"/>
    <property type="match status" value="1"/>
</dbReference>
<dbReference type="OrthoDB" id="9776971at2"/>
<sequence length="491" mass="56260">MKNFTVNAAAPTFELPHYWEKCVGSCHAYTALREDYRSQLRKAHEEAGFQYVRFHGLLDDDMSVVFRSRDGKLIYNFFNIDSICDFLLSIGMKPFLELGFMPGVLASTNTTCFHYKGNVSKPKDYNQWDTLIEKLASHLVERYGINEVSNWYFEVWNEPNLKFFYEGTQDDYFELYEHTARAIKKVNPALRVGGPATACNGWIADLIHFCEANSVPLDFVSTHHYPTDDPLWESGMSLDEAIQKFMKNNKDDASEKKIYYKRGILTEMIHTAKKEAGNYPLYYTEWNSSAQLPDEVHDLPYSSSLVAKTVIDNIGLVEAYSFWTFTDIFEENGQLPGEFHGGFGLQTVHGIPKPTYRVFQLLHMLGDQQLPRIEEQGSVGMIATTQENELRILAYNHNVLGEEIETEHVHLTIQNREVSGAEIIYVDETHGNAYAEWKRMGSPEYPNSDQMEALKQASEIKPMPLKVDKTTDGAVIDFDLVPYAVAYLRIY</sequence>
<dbReference type="InterPro" id="IPR049165">
    <property type="entry name" value="GH39_as"/>
</dbReference>
<feature type="domain" description="Glycosyl hydrolases family 39 N-terminal catalytic" evidence="5">
    <location>
        <begin position="6"/>
        <end position="459"/>
    </location>
</feature>
<dbReference type="Gene3D" id="3.20.20.80">
    <property type="entry name" value="Glycosidases"/>
    <property type="match status" value="1"/>
</dbReference>
<dbReference type="Proteomes" id="UP000032431">
    <property type="component" value="Chromosome I"/>
</dbReference>
<dbReference type="PANTHER" id="PTHR12631:SF10">
    <property type="entry name" value="BETA-XYLOSIDASE-LIKE PROTEIN-RELATED"/>
    <property type="match status" value="1"/>
</dbReference>
<keyword evidence="2" id="KW-0378">Hydrolase</keyword>
<dbReference type="PROSITE" id="PS01027">
    <property type="entry name" value="GLYCOSYL_HYDROL_F39"/>
    <property type="match status" value="1"/>
</dbReference>
<dbReference type="Gene3D" id="2.60.40.1500">
    <property type="entry name" value="Glycosyl hydrolase domain, family 39"/>
    <property type="match status" value="1"/>
</dbReference>
<organism evidence="6 7">
    <name type="scientific">[Clostridium] cellulosi</name>
    <dbReference type="NCBI Taxonomy" id="29343"/>
    <lineage>
        <taxon>Bacteria</taxon>
        <taxon>Bacillati</taxon>
        <taxon>Bacillota</taxon>
        <taxon>Clostridia</taxon>
        <taxon>Eubacteriales</taxon>
        <taxon>Oscillospiraceae</taxon>
        <taxon>Oscillospiraceae incertae sedis</taxon>
    </lineage>
</organism>